<dbReference type="EMBL" id="MEZT01000014">
    <property type="protein sequence ID" value="OGD56745.1"/>
    <property type="molecule type" value="Genomic_DNA"/>
</dbReference>
<dbReference type="GO" id="GO:0005886">
    <property type="term" value="C:plasma membrane"/>
    <property type="evidence" value="ECO:0007669"/>
    <property type="project" value="UniProtKB-SubCell"/>
</dbReference>
<evidence type="ECO:0000313" key="11">
    <source>
        <dbReference type="Proteomes" id="UP000178764"/>
    </source>
</evidence>
<evidence type="ECO:0000256" key="2">
    <source>
        <dbReference type="ARBA" id="ARBA00022448"/>
    </source>
</evidence>
<dbReference type="InterPro" id="IPR001901">
    <property type="entry name" value="Translocase_SecE/Sec61-g"/>
</dbReference>
<dbReference type="AlphaFoldDB" id="A0A1F5DNP5"/>
<protein>
    <recommendedName>
        <fullName evidence="9">Protein translocase subunit SecE</fullName>
    </recommendedName>
</protein>
<dbReference type="Pfam" id="PF00584">
    <property type="entry name" value="SecE"/>
    <property type="match status" value="1"/>
</dbReference>
<dbReference type="HAMAP" id="MF_00422">
    <property type="entry name" value="SecE"/>
    <property type="match status" value="1"/>
</dbReference>
<keyword evidence="7 9" id="KW-0811">Translocation</keyword>
<evidence type="ECO:0000256" key="1">
    <source>
        <dbReference type="ARBA" id="ARBA00004370"/>
    </source>
</evidence>
<feature type="transmembrane region" description="Helical" evidence="9">
    <location>
        <begin position="26"/>
        <end position="55"/>
    </location>
</feature>
<dbReference type="GO" id="GO:0009306">
    <property type="term" value="P:protein secretion"/>
    <property type="evidence" value="ECO:0007669"/>
    <property type="project" value="UniProtKB-UniRule"/>
</dbReference>
<organism evidence="10 11">
    <name type="scientific">Candidatus Berkelbacteria bacterium RBG_13_40_8</name>
    <dbReference type="NCBI Taxonomy" id="1797467"/>
    <lineage>
        <taxon>Bacteria</taxon>
        <taxon>Candidatus Berkelbacteria</taxon>
    </lineage>
</organism>
<dbReference type="PANTHER" id="PTHR33910">
    <property type="entry name" value="PROTEIN TRANSLOCASE SUBUNIT SECE"/>
    <property type="match status" value="1"/>
</dbReference>
<evidence type="ECO:0000256" key="4">
    <source>
        <dbReference type="ARBA" id="ARBA00022692"/>
    </source>
</evidence>
<dbReference type="GO" id="GO:0006605">
    <property type="term" value="P:protein targeting"/>
    <property type="evidence" value="ECO:0007669"/>
    <property type="project" value="UniProtKB-UniRule"/>
</dbReference>
<keyword evidence="4 9" id="KW-0812">Transmembrane</keyword>
<evidence type="ECO:0000313" key="10">
    <source>
        <dbReference type="EMBL" id="OGD56745.1"/>
    </source>
</evidence>
<evidence type="ECO:0000256" key="3">
    <source>
        <dbReference type="ARBA" id="ARBA00022475"/>
    </source>
</evidence>
<evidence type="ECO:0000256" key="6">
    <source>
        <dbReference type="ARBA" id="ARBA00022989"/>
    </source>
</evidence>
<keyword evidence="6 9" id="KW-1133">Transmembrane helix</keyword>
<evidence type="ECO:0000256" key="5">
    <source>
        <dbReference type="ARBA" id="ARBA00022927"/>
    </source>
</evidence>
<dbReference type="InterPro" id="IPR005807">
    <property type="entry name" value="SecE_bac"/>
</dbReference>
<dbReference type="NCBIfam" id="TIGR00964">
    <property type="entry name" value="secE_bact"/>
    <property type="match status" value="1"/>
</dbReference>
<dbReference type="Gene3D" id="1.20.5.1030">
    <property type="entry name" value="Preprotein translocase secy subunit"/>
    <property type="match status" value="1"/>
</dbReference>
<comment type="similarity">
    <text evidence="9">Belongs to the SecE/SEC61-gamma family.</text>
</comment>
<comment type="subcellular location">
    <subcellularLocation>
        <location evidence="9">Cell membrane</location>
        <topology evidence="9">Single-pass membrane protein</topology>
    </subcellularLocation>
    <subcellularLocation>
        <location evidence="1">Membrane</location>
    </subcellularLocation>
</comment>
<sequence length="62" mass="6996">MQKIKTFFIGSYEELKKVVWPSRKEVISHTIIVIISTAVSMAIIAAIDFGLFNLVQLMIQGK</sequence>
<evidence type="ECO:0000256" key="8">
    <source>
        <dbReference type="ARBA" id="ARBA00023136"/>
    </source>
</evidence>
<dbReference type="PROSITE" id="PS01067">
    <property type="entry name" value="SECE_SEC61G"/>
    <property type="match status" value="1"/>
</dbReference>
<comment type="subunit">
    <text evidence="9">Component of the Sec protein translocase complex. Heterotrimer consisting of SecY, SecE and SecG subunits. The heterotrimers can form oligomers, although 1 heterotrimer is thought to be able to translocate proteins. Interacts with the ribosome. Interacts with SecDF, and other proteins may be involved. Interacts with SecA.</text>
</comment>
<gene>
    <name evidence="9" type="primary">secE</name>
    <name evidence="10" type="ORF">A2V71_04320</name>
</gene>
<reference evidence="10 11" key="1">
    <citation type="journal article" date="2016" name="Nat. Commun.">
        <title>Thousands of microbial genomes shed light on interconnected biogeochemical processes in an aquifer system.</title>
        <authorList>
            <person name="Anantharaman K."/>
            <person name="Brown C.T."/>
            <person name="Hug L.A."/>
            <person name="Sharon I."/>
            <person name="Castelle C.J."/>
            <person name="Probst A.J."/>
            <person name="Thomas B.C."/>
            <person name="Singh A."/>
            <person name="Wilkins M.J."/>
            <person name="Karaoz U."/>
            <person name="Brodie E.L."/>
            <person name="Williams K.H."/>
            <person name="Hubbard S.S."/>
            <person name="Banfield J.F."/>
        </authorList>
    </citation>
    <scope>NUCLEOTIDE SEQUENCE [LARGE SCALE GENOMIC DNA]</scope>
</reference>
<keyword evidence="8 9" id="KW-0472">Membrane</keyword>
<dbReference type="InterPro" id="IPR038379">
    <property type="entry name" value="SecE_sf"/>
</dbReference>
<evidence type="ECO:0000256" key="7">
    <source>
        <dbReference type="ARBA" id="ARBA00023010"/>
    </source>
</evidence>
<dbReference type="GO" id="GO:0043952">
    <property type="term" value="P:protein transport by the Sec complex"/>
    <property type="evidence" value="ECO:0007669"/>
    <property type="project" value="UniProtKB-UniRule"/>
</dbReference>
<accession>A0A1F5DNP5</accession>
<dbReference type="GO" id="GO:0008320">
    <property type="term" value="F:protein transmembrane transporter activity"/>
    <property type="evidence" value="ECO:0007669"/>
    <property type="project" value="UniProtKB-UniRule"/>
</dbReference>
<name>A0A1F5DNP5_9BACT</name>
<comment type="caution">
    <text evidence="10">The sequence shown here is derived from an EMBL/GenBank/DDBJ whole genome shotgun (WGS) entry which is preliminary data.</text>
</comment>
<dbReference type="PANTHER" id="PTHR33910:SF1">
    <property type="entry name" value="PROTEIN TRANSLOCASE SUBUNIT SECE"/>
    <property type="match status" value="1"/>
</dbReference>
<keyword evidence="2 9" id="KW-0813">Transport</keyword>
<proteinExistence type="inferred from homology"/>
<dbReference type="Proteomes" id="UP000178764">
    <property type="component" value="Unassembled WGS sequence"/>
</dbReference>
<dbReference type="GO" id="GO:0065002">
    <property type="term" value="P:intracellular protein transmembrane transport"/>
    <property type="evidence" value="ECO:0007669"/>
    <property type="project" value="UniProtKB-UniRule"/>
</dbReference>
<keyword evidence="5 9" id="KW-0653">Protein transport</keyword>
<evidence type="ECO:0000256" key="9">
    <source>
        <dbReference type="HAMAP-Rule" id="MF_00422"/>
    </source>
</evidence>
<comment type="function">
    <text evidence="9">Essential subunit of the Sec protein translocation channel SecYEG. Clamps together the 2 halves of SecY. May contact the channel plug during translocation.</text>
</comment>
<keyword evidence="3 9" id="KW-1003">Cell membrane</keyword>